<dbReference type="EMBL" id="JAUSVR010000004">
    <property type="protein sequence ID" value="MDQ0510917.1"/>
    <property type="molecule type" value="Genomic_DNA"/>
</dbReference>
<comment type="caution">
    <text evidence="1">The sequence shown here is derived from an EMBL/GenBank/DDBJ whole genome shotgun (WGS) entry which is preliminary data.</text>
</comment>
<gene>
    <name evidence="1" type="ORF">QOZ99_001805</name>
</gene>
<evidence type="ECO:0008006" key="3">
    <source>
        <dbReference type="Google" id="ProtNLM"/>
    </source>
</evidence>
<dbReference type="Proteomes" id="UP001235094">
    <property type="component" value="Unassembled WGS sequence"/>
</dbReference>
<name>A0ABU0LQE2_9HYPH</name>
<organism evidence="1 2">
    <name type="scientific">Ancylobacter amanitiformis</name>
    <dbReference type="NCBI Taxonomy" id="217069"/>
    <lineage>
        <taxon>Bacteria</taxon>
        <taxon>Pseudomonadati</taxon>
        <taxon>Pseudomonadota</taxon>
        <taxon>Alphaproteobacteria</taxon>
        <taxon>Hyphomicrobiales</taxon>
        <taxon>Xanthobacteraceae</taxon>
        <taxon>Ancylobacter</taxon>
    </lineage>
</organism>
<reference evidence="1 2" key="1">
    <citation type="submission" date="2023-07" db="EMBL/GenBank/DDBJ databases">
        <title>Genomic Encyclopedia of Type Strains, Phase IV (KMG-IV): sequencing the most valuable type-strain genomes for metagenomic binning, comparative biology and taxonomic classification.</title>
        <authorList>
            <person name="Goeker M."/>
        </authorList>
    </citation>
    <scope>NUCLEOTIDE SEQUENCE [LARGE SCALE GENOMIC DNA]</scope>
    <source>
        <strain evidence="1 2">DSM 15561</strain>
    </source>
</reference>
<keyword evidence="2" id="KW-1185">Reference proteome</keyword>
<protein>
    <recommendedName>
        <fullName evidence="3">CopG family transcriptional regulator</fullName>
    </recommendedName>
</protein>
<sequence length="87" mass="9811">MLRRSFPHETFAQLSARLPGRSSLAVQRRARLLGLRRQRSGKIEVKIRMTIELADRVQCRARRAGLSGAAWLRNIVAWALEGDGPCT</sequence>
<proteinExistence type="predicted"/>
<evidence type="ECO:0000313" key="2">
    <source>
        <dbReference type="Proteomes" id="UP001235094"/>
    </source>
</evidence>
<dbReference type="RefSeq" id="WP_306889633.1">
    <property type="nucleotide sequence ID" value="NZ_JAUSVR010000004.1"/>
</dbReference>
<evidence type="ECO:0000313" key="1">
    <source>
        <dbReference type="EMBL" id="MDQ0510917.1"/>
    </source>
</evidence>
<accession>A0ABU0LQE2</accession>